<name>A0AAE5X5Q7_9BRAD</name>
<organism evidence="1 2">
    <name type="scientific">Bradyrhizobium guangzhouense</name>
    <dbReference type="NCBI Taxonomy" id="1325095"/>
    <lineage>
        <taxon>Bacteria</taxon>
        <taxon>Pseudomonadati</taxon>
        <taxon>Pseudomonadota</taxon>
        <taxon>Alphaproteobacteria</taxon>
        <taxon>Hyphomicrobiales</taxon>
        <taxon>Nitrobacteraceae</taxon>
        <taxon>Bradyrhizobium</taxon>
    </lineage>
</organism>
<evidence type="ECO:0000313" key="1">
    <source>
        <dbReference type="EMBL" id="QAU49100.1"/>
    </source>
</evidence>
<dbReference type="AlphaFoldDB" id="A0AAE5X5Q7"/>
<dbReference type="KEGG" id="bgz:XH91_29570"/>
<accession>A0AAE5X5Q7</accession>
<gene>
    <name evidence="1" type="ORF">XH91_29570</name>
</gene>
<dbReference type="EMBL" id="CP030053">
    <property type="protein sequence ID" value="QAU49100.1"/>
    <property type="molecule type" value="Genomic_DNA"/>
</dbReference>
<dbReference type="Proteomes" id="UP000288972">
    <property type="component" value="Chromosome"/>
</dbReference>
<protein>
    <submittedName>
        <fullName evidence="1">Uncharacterized protein</fullName>
    </submittedName>
</protein>
<proteinExistence type="predicted"/>
<reference evidence="1 2" key="1">
    <citation type="submission" date="2018-06" db="EMBL/GenBank/DDBJ databases">
        <title>Comparative genomics of rhizobia nodulating Arachis hypogaea in China.</title>
        <authorList>
            <person name="Li Y."/>
        </authorList>
    </citation>
    <scope>NUCLEOTIDE SEQUENCE [LARGE SCALE GENOMIC DNA]</scope>
    <source>
        <strain evidence="1 2">CCBAU 51670</strain>
    </source>
</reference>
<sequence>MLNMGLCRTGFSIAEPMRCRINFTAVEFQTQRRSRQTNLHRFRPVFRRDCHSAKANISTKQKVLLIGALRHKQSDLKQFTASRLRDLL</sequence>
<evidence type="ECO:0000313" key="2">
    <source>
        <dbReference type="Proteomes" id="UP000288972"/>
    </source>
</evidence>